<feature type="region of interest" description="Disordered" evidence="2">
    <location>
        <begin position="15"/>
        <end position="47"/>
    </location>
</feature>
<feature type="domain" description="Glucose-methanol-choline oxidoreductase C-terminal" evidence="3">
    <location>
        <begin position="496"/>
        <end position="544"/>
    </location>
</feature>
<dbReference type="Gene3D" id="3.30.410.40">
    <property type="match status" value="1"/>
</dbReference>
<dbReference type="GO" id="GO:0016614">
    <property type="term" value="F:oxidoreductase activity, acting on CH-OH group of donors"/>
    <property type="evidence" value="ECO:0007669"/>
    <property type="project" value="InterPro"/>
</dbReference>
<reference evidence="4 5" key="1">
    <citation type="journal article" date="2012" name="Genome Biol.">
        <title>Genome and low-iron response of an oceanic diatom adapted to chronic iron limitation.</title>
        <authorList>
            <person name="Lommer M."/>
            <person name="Specht M."/>
            <person name="Roy A.S."/>
            <person name="Kraemer L."/>
            <person name="Andreson R."/>
            <person name="Gutowska M.A."/>
            <person name="Wolf J."/>
            <person name="Bergner S.V."/>
            <person name="Schilhabel M.B."/>
            <person name="Klostermeier U.C."/>
            <person name="Beiko R.G."/>
            <person name="Rosenstiel P."/>
            <person name="Hippler M."/>
            <person name="Laroche J."/>
        </authorList>
    </citation>
    <scope>NUCLEOTIDE SEQUENCE [LARGE SCALE GENOMIC DNA]</scope>
    <source>
        <strain evidence="4 5">CCMP1005</strain>
    </source>
</reference>
<dbReference type="EMBL" id="AGNL01007818">
    <property type="protein sequence ID" value="EJK70958.1"/>
    <property type="molecule type" value="Genomic_DNA"/>
</dbReference>
<gene>
    <name evidence="4" type="ORF">THAOC_07642</name>
</gene>
<protein>
    <recommendedName>
        <fullName evidence="3">Glucose-methanol-choline oxidoreductase C-terminal domain-containing protein</fullName>
    </recommendedName>
</protein>
<dbReference type="OrthoDB" id="269227at2759"/>
<evidence type="ECO:0000313" key="5">
    <source>
        <dbReference type="Proteomes" id="UP000266841"/>
    </source>
</evidence>
<dbReference type="Pfam" id="PF05199">
    <property type="entry name" value="GMC_oxred_C"/>
    <property type="match status" value="1"/>
</dbReference>
<dbReference type="eggNOG" id="KOG1238">
    <property type="taxonomic scope" value="Eukaryota"/>
</dbReference>
<comment type="similarity">
    <text evidence="1">Belongs to the GMC oxidoreductase family.</text>
</comment>
<dbReference type="PANTHER" id="PTHR11552:SF147">
    <property type="entry name" value="CHOLINE DEHYDROGENASE, MITOCHONDRIAL"/>
    <property type="match status" value="1"/>
</dbReference>
<evidence type="ECO:0000313" key="4">
    <source>
        <dbReference type="EMBL" id="EJK70958.1"/>
    </source>
</evidence>
<sequence length="586" mass="63129">MTCGVAWPLLKGEWSPCGEQPPAPTAGTPAPHATRRGAAVGIPRQSSASRAGIWPDLKAGALSPKADGLLLGDTVGYPVSRGILCTLIFFARAKTLVVGSGPGGTGFILRAVELDHASSDTFEWFEEGDYDAVLDILDWPKAYNIPGSERYIKLIDTKEGQAGPGLPLKAIRFTAFGGGAVLNSGGPLTLMDSDDERIQVAVERYGSQFLAEELKSQALSTDQESDRMMEWYDNIGYEVESDFLTTRKAGQANRVGYAASSLSVSRDERRQRAADLVSDYPNRINLHLQTRVKRVVFGPSRHAIGIELMNGTTVKGDIVVLAGGVFGTYELLVRSGIGSKRDLETLGVDEVVADESVGKQIGDDAGILFFHGGREVHEPDGTWRPGIVASHGTDFGMTHGAKHSTYDLLRPAAENTSLVKIDLPATYDSSVSIQDDGTLAYDDSKNYRDEICVDEAEFGVLNRTSAPDPLITGLAALAGITHSTSDKQCSSGRLASNYHYHGGSQGVLNEDFSVKGTHNLYISDASVTDKYRYGAPTTNIYMIGYAVADAVYHTASSVPQSGSLQRHLKTGWVMYFAIPLCLWHLL</sequence>
<accession>K0SX07</accession>
<organism evidence="4 5">
    <name type="scientific">Thalassiosira oceanica</name>
    <name type="common">Marine diatom</name>
    <dbReference type="NCBI Taxonomy" id="159749"/>
    <lineage>
        <taxon>Eukaryota</taxon>
        <taxon>Sar</taxon>
        <taxon>Stramenopiles</taxon>
        <taxon>Ochrophyta</taxon>
        <taxon>Bacillariophyta</taxon>
        <taxon>Coscinodiscophyceae</taxon>
        <taxon>Thalassiosirophycidae</taxon>
        <taxon>Thalassiosirales</taxon>
        <taxon>Thalassiosiraceae</taxon>
        <taxon>Thalassiosira</taxon>
    </lineage>
</organism>
<dbReference type="AlphaFoldDB" id="K0SX07"/>
<dbReference type="InterPro" id="IPR012132">
    <property type="entry name" value="GMC_OxRdtase"/>
</dbReference>
<evidence type="ECO:0000256" key="2">
    <source>
        <dbReference type="SAM" id="MobiDB-lite"/>
    </source>
</evidence>
<dbReference type="SUPFAM" id="SSF51905">
    <property type="entry name" value="FAD/NAD(P)-binding domain"/>
    <property type="match status" value="1"/>
</dbReference>
<dbReference type="GO" id="GO:0050660">
    <property type="term" value="F:flavin adenine dinucleotide binding"/>
    <property type="evidence" value="ECO:0007669"/>
    <property type="project" value="InterPro"/>
</dbReference>
<dbReference type="InterPro" id="IPR036188">
    <property type="entry name" value="FAD/NAD-bd_sf"/>
</dbReference>
<dbReference type="PANTHER" id="PTHR11552">
    <property type="entry name" value="GLUCOSE-METHANOL-CHOLINE GMC OXIDOREDUCTASE"/>
    <property type="match status" value="1"/>
</dbReference>
<evidence type="ECO:0000256" key="1">
    <source>
        <dbReference type="ARBA" id="ARBA00010790"/>
    </source>
</evidence>
<comment type="caution">
    <text evidence="4">The sequence shown here is derived from an EMBL/GenBank/DDBJ whole genome shotgun (WGS) entry which is preliminary data.</text>
</comment>
<dbReference type="Gene3D" id="3.50.50.60">
    <property type="entry name" value="FAD/NAD(P)-binding domain"/>
    <property type="match status" value="2"/>
</dbReference>
<dbReference type="Proteomes" id="UP000266841">
    <property type="component" value="Unassembled WGS sequence"/>
</dbReference>
<name>K0SX07_THAOC</name>
<evidence type="ECO:0000259" key="3">
    <source>
        <dbReference type="Pfam" id="PF05199"/>
    </source>
</evidence>
<proteinExistence type="inferred from homology"/>
<keyword evidence="5" id="KW-1185">Reference proteome</keyword>
<dbReference type="InterPro" id="IPR007867">
    <property type="entry name" value="GMC_OxRtase_C"/>
</dbReference>